<feature type="chain" id="PRO_5046643037" description="Lipoprotein" evidence="1">
    <location>
        <begin position="20"/>
        <end position="85"/>
    </location>
</feature>
<name>A0ABY4E1P6_9NEIS</name>
<evidence type="ECO:0008006" key="4">
    <source>
        <dbReference type="Google" id="ProtNLM"/>
    </source>
</evidence>
<gene>
    <name evidence="2" type="ORF">LVJ82_14765</name>
</gene>
<dbReference type="RefSeq" id="WP_058357602.1">
    <property type="nucleotide sequence ID" value="NZ_CABKVG010000010.1"/>
</dbReference>
<evidence type="ECO:0000313" key="3">
    <source>
        <dbReference type="Proteomes" id="UP000832011"/>
    </source>
</evidence>
<accession>A0ABY4E1P6</accession>
<organism evidence="2 3">
    <name type="scientific">Vitreoscilla massiliensis</name>
    <dbReference type="NCBI Taxonomy" id="1689272"/>
    <lineage>
        <taxon>Bacteria</taxon>
        <taxon>Pseudomonadati</taxon>
        <taxon>Pseudomonadota</taxon>
        <taxon>Betaproteobacteria</taxon>
        <taxon>Neisseriales</taxon>
        <taxon>Neisseriaceae</taxon>
        <taxon>Vitreoscilla</taxon>
    </lineage>
</organism>
<dbReference type="Proteomes" id="UP000832011">
    <property type="component" value="Chromosome"/>
</dbReference>
<keyword evidence="3" id="KW-1185">Reference proteome</keyword>
<dbReference type="EMBL" id="CP091511">
    <property type="protein sequence ID" value="UOO88710.1"/>
    <property type="molecule type" value="Genomic_DNA"/>
</dbReference>
<reference evidence="2 3" key="1">
    <citation type="journal article" date="2022" name="Res Sq">
        <title>Evolution of multicellular longitudinally dividing oral cavity symbionts (Neisseriaceae).</title>
        <authorList>
            <person name="Nyongesa S."/>
            <person name="Weber P."/>
            <person name="Bernet E."/>
            <person name="Pullido F."/>
            <person name="Nieckarz M."/>
            <person name="Delaby M."/>
            <person name="Nieves C."/>
            <person name="Viehboeck T."/>
            <person name="Krause N."/>
            <person name="Rivera-Millot A."/>
            <person name="Nakamura A."/>
            <person name="Vischer N."/>
            <person name="VanNieuwenhze M."/>
            <person name="Brun Y."/>
            <person name="Cava F."/>
            <person name="Bulgheresi S."/>
            <person name="Veyrier F."/>
        </authorList>
    </citation>
    <scope>NUCLEOTIDE SEQUENCE [LARGE SCALE GENOMIC DNA]</scope>
    <source>
        <strain evidence="2 3">SN4</strain>
    </source>
</reference>
<protein>
    <recommendedName>
        <fullName evidence="4">Lipoprotein</fullName>
    </recommendedName>
</protein>
<keyword evidence="1" id="KW-0732">Signal</keyword>
<evidence type="ECO:0000256" key="1">
    <source>
        <dbReference type="SAM" id="SignalP"/>
    </source>
</evidence>
<evidence type="ECO:0000313" key="2">
    <source>
        <dbReference type="EMBL" id="UOO88710.1"/>
    </source>
</evidence>
<sequence length="85" mass="9560">MHHSIKVLLALPLILSLNACVFDLAAAKAIWRNPDGSAITDCQGEPIHMQRRKHYQGYAHTDSHGMTHIQCPEANQVKIKFQQQS</sequence>
<proteinExistence type="predicted"/>
<feature type="signal peptide" evidence="1">
    <location>
        <begin position="1"/>
        <end position="19"/>
    </location>
</feature>